<dbReference type="EMBL" id="KB206860">
    <property type="protein sequence ID" value="ELP87487.1"/>
    <property type="molecule type" value="Genomic_DNA"/>
</dbReference>
<organism evidence="8 9">
    <name type="scientific">Entamoeba invadens IP1</name>
    <dbReference type="NCBI Taxonomy" id="370355"/>
    <lineage>
        <taxon>Eukaryota</taxon>
        <taxon>Amoebozoa</taxon>
        <taxon>Evosea</taxon>
        <taxon>Archamoebae</taxon>
        <taxon>Mastigamoebida</taxon>
        <taxon>Entamoebidae</taxon>
        <taxon>Entamoeba</taxon>
    </lineage>
</organism>
<dbReference type="Pfam" id="PF00493">
    <property type="entry name" value="MCM"/>
    <property type="match status" value="1"/>
</dbReference>
<dbReference type="InterPro" id="IPR027417">
    <property type="entry name" value="P-loop_NTPase"/>
</dbReference>
<feature type="compositionally biased region" description="Basic and acidic residues" evidence="6">
    <location>
        <begin position="779"/>
        <end position="817"/>
    </location>
</feature>
<dbReference type="GO" id="GO:0003697">
    <property type="term" value="F:single-stranded DNA binding"/>
    <property type="evidence" value="ECO:0007669"/>
    <property type="project" value="TreeGrafter"/>
</dbReference>
<evidence type="ECO:0000313" key="9">
    <source>
        <dbReference type="Proteomes" id="UP000014680"/>
    </source>
</evidence>
<evidence type="ECO:0000313" key="8">
    <source>
        <dbReference type="EMBL" id="ELP87487.1"/>
    </source>
</evidence>
<dbReference type="VEuPathDB" id="AmoebaDB:EIN_097740"/>
<evidence type="ECO:0000256" key="3">
    <source>
        <dbReference type="ARBA" id="ARBA00022840"/>
    </source>
</evidence>
<dbReference type="InterPro" id="IPR018525">
    <property type="entry name" value="MCM_CS"/>
</dbReference>
<dbReference type="SMART" id="SM00350">
    <property type="entry name" value="MCM"/>
    <property type="match status" value="1"/>
</dbReference>
<feature type="region of interest" description="Disordered" evidence="6">
    <location>
        <begin position="710"/>
        <end position="837"/>
    </location>
</feature>
<dbReference type="GO" id="GO:0000724">
    <property type="term" value="P:double-strand break repair via homologous recombination"/>
    <property type="evidence" value="ECO:0007669"/>
    <property type="project" value="TreeGrafter"/>
</dbReference>
<name>A0A0A1U0T3_ENTIV</name>
<dbReference type="GO" id="GO:0006260">
    <property type="term" value="P:DNA replication"/>
    <property type="evidence" value="ECO:0007669"/>
    <property type="project" value="InterPro"/>
</dbReference>
<dbReference type="PANTHER" id="PTHR11630">
    <property type="entry name" value="DNA REPLICATION LICENSING FACTOR MCM FAMILY MEMBER"/>
    <property type="match status" value="1"/>
</dbReference>
<dbReference type="Gene3D" id="2.20.28.10">
    <property type="match status" value="1"/>
</dbReference>
<feature type="domain" description="MCM C-terminal AAA(+) ATPase" evidence="7">
    <location>
        <begin position="212"/>
        <end position="416"/>
    </location>
</feature>
<evidence type="ECO:0000259" key="7">
    <source>
        <dbReference type="PROSITE" id="PS50051"/>
    </source>
</evidence>
<dbReference type="InterPro" id="IPR041562">
    <property type="entry name" value="MCM_lid"/>
</dbReference>
<feature type="compositionally biased region" description="Polar residues" evidence="6">
    <location>
        <begin position="769"/>
        <end position="778"/>
    </location>
</feature>
<sequence>MEEITPTPLPNNIPDGNYNKINTLPTPANVNESVQFEGTVLRSSNTKLLEFRRVYRCAKCKREFEVEAQVETSYQFETPPSCGGTTPTGDLCRNKKFTVIEGKQQTTDYQELRVQEPTHNIVSAGLQRQVTVILLGELVGDTQAGDFVTIKGRVRVRWLTSNEDEQPQLEIVVVADYITSRNIDRLAVTITEEMETKFKNIWEQHADHPLLARDLILQSVSPELCGMRLCKLAVMLVALGGVPHLDEVTKTTIRGTVHLLLVGDPGTGKSQLLNFASKLGPRHVQTTGGGTTSAGLTVAVVNVGGELSLDAGALVLADGGVCCIDEFSTMSKADKADIHEAMEQQTLSVAKAGIVSQLHTRTAILAATNPKGKYDCSKSLSLNTAIDPPLLSRFDIILIMLDERNQQWDERVSDYVLNGHKPDIAPLLTTPELQSYIVYTKIHFFPEITEEAKLVIQEYYNNQRGKERRESGRTSVRLLESLIRISQAHAKLMMHKSVLLMDAVCAVLLIESSQNGASNSKENSEFPTDPDESYKVYELRLLQTLKLEYLIDGSIELSQIGKENSQCEKLQSTTQFTSEAEKSIEEEELETRESFWKNYLESQRRSEMSEIVFPSQKMRGGQLRKGQSLLFNQEKRKSNETIEERSQSQLFKPPQKVQSILQIEEHNKTNAVKETIKMSSGKLTVEKKAVESPKKLVQSKIDFSKAAKQVQKMHNEASSSKQMEIENPNKDMNDIDMDGLLDGFELLDDTQSEKSERKVDALPQETVEKPNQNTTKIQLETKFKKSKETEKEAQKEVQKSKEKKPTQSLHKSTENAKKISQHIIQKVTQHKAEKENREIEIDSILEELDDSSIPTSLSKIGSFAKKPPPTTIVKPPQTSQTTTQTTPNTLSLLQKISSFKTLNKGAGVVKVSPPKRKPDDDFDLDDIDEMFKEKRPL</sequence>
<dbReference type="Pfam" id="PF17207">
    <property type="entry name" value="MCM_OB"/>
    <property type="match status" value="1"/>
</dbReference>
<dbReference type="InterPro" id="IPR003593">
    <property type="entry name" value="AAA+_ATPase"/>
</dbReference>
<proteinExistence type="inferred from homology"/>
<dbReference type="PANTHER" id="PTHR11630:SF48">
    <property type="entry name" value="DNA HELICASE MCM9"/>
    <property type="match status" value="1"/>
</dbReference>
<dbReference type="SUPFAM" id="SSF50249">
    <property type="entry name" value="Nucleic acid-binding proteins"/>
    <property type="match status" value="1"/>
</dbReference>
<keyword evidence="4 5" id="KW-0238">DNA-binding</keyword>
<dbReference type="PROSITE" id="PS00847">
    <property type="entry name" value="MCM_1"/>
    <property type="match status" value="1"/>
</dbReference>
<feature type="compositionally biased region" description="Basic and acidic residues" evidence="6">
    <location>
        <begin position="723"/>
        <end position="733"/>
    </location>
</feature>
<keyword evidence="9" id="KW-1185">Reference proteome</keyword>
<dbReference type="InterPro" id="IPR012340">
    <property type="entry name" value="NA-bd_OB-fold"/>
</dbReference>
<feature type="compositionally biased region" description="Low complexity" evidence="6">
    <location>
        <begin position="871"/>
        <end position="887"/>
    </location>
</feature>
<dbReference type="Proteomes" id="UP000014680">
    <property type="component" value="Unassembled WGS sequence"/>
</dbReference>
<evidence type="ECO:0000256" key="2">
    <source>
        <dbReference type="ARBA" id="ARBA00022741"/>
    </source>
</evidence>
<feature type="region of interest" description="Disordered" evidence="6">
    <location>
        <begin position="859"/>
        <end position="887"/>
    </location>
</feature>
<dbReference type="InterPro" id="IPR001208">
    <property type="entry name" value="MCM_dom"/>
</dbReference>
<dbReference type="SUPFAM" id="SSF52540">
    <property type="entry name" value="P-loop containing nucleoside triphosphate hydrolases"/>
    <property type="match status" value="1"/>
</dbReference>
<dbReference type="AlphaFoldDB" id="A0A0A1U0T3"/>
<dbReference type="Pfam" id="PF17855">
    <property type="entry name" value="MCM_lid"/>
    <property type="match status" value="1"/>
</dbReference>
<feature type="compositionally biased region" description="Acidic residues" evidence="6">
    <location>
        <begin position="734"/>
        <end position="750"/>
    </location>
</feature>
<dbReference type="GO" id="GO:0005524">
    <property type="term" value="F:ATP binding"/>
    <property type="evidence" value="ECO:0007669"/>
    <property type="project" value="UniProtKB-KW"/>
</dbReference>
<dbReference type="Gene3D" id="2.40.50.140">
    <property type="entry name" value="Nucleic acid-binding proteins"/>
    <property type="match status" value="1"/>
</dbReference>
<feature type="region of interest" description="Disordered" evidence="6">
    <location>
        <begin position="908"/>
        <end position="927"/>
    </location>
</feature>
<dbReference type="GO" id="GO:0005634">
    <property type="term" value="C:nucleus"/>
    <property type="evidence" value="ECO:0007669"/>
    <property type="project" value="UniProtKB-SubCell"/>
</dbReference>
<feature type="region of interest" description="Disordered" evidence="6">
    <location>
        <begin position="633"/>
        <end position="655"/>
    </location>
</feature>
<dbReference type="OrthoDB" id="6274823at2759"/>
<gene>
    <name evidence="8" type="ORF">EIN_097740</name>
</gene>
<evidence type="ECO:0000256" key="6">
    <source>
        <dbReference type="SAM" id="MobiDB-lite"/>
    </source>
</evidence>
<keyword evidence="2 5" id="KW-0547">Nucleotide-binding</keyword>
<dbReference type="Gene3D" id="3.40.50.300">
    <property type="entry name" value="P-loop containing nucleotide triphosphate hydrolases"/>
    <property type="match status" value="1"/>
</dbReference>
<dbReference type="RefSeq" id="XP_004254258.1">
    <property type="nucleotide sequence ID" value="XM_004254210.1"/>
</dbReference>
<evidence type="ECO:0000256" key="5">
    <source>
        <dbReference type="RuleBase" id="RU004070"/>
    </source>
</evidence>
<dbReference type="GeneID" id="14886253"/>
<dbReference type="SMART" id="SM00382">
    <property type="entry name" value="AAA"/>
    <property type="match status" value="1"/>
</dbReference>
<dbReference type="PRINTS" id="PR01657">
    <property type="entry name" value="MCMFAMILY"/>
</dbReference>
<dbReference type="InterPro" id="IPR033762">
    <property type="entry name" value="MCM_OB"/>
</dbReference>
<dbReference type="OMA" id="WISYNNE"/>
<protein>
    <recommendedName>
        <fullName evidence="1">DNA helicase</fullName>
        <ecNumber evidence="1">3.6.4.12</ecNumber>
    </recommendedName>
</protein>
<comment type="similarity">
    <text evidence="5">Belongs to the MCM family.</text>
</comment>
<dbReference type="GO" id="GO:0016787">
    <property type="term" value="F:hydrolase activity"/>
    <property type="evidence" value="ECO:0007669"/>
    <property type="project" value="UniProtKB-KW"/>
</dbReference>
<feature type="compositionally biased region" description="Basic and acidic residues" evidence="6">
    <location>
        <begin position="633"/>
        <end position="646"/>
    </location>
</feature>
<dbReference type="EC" id="3.6.4.12" evidence="1"/>
<dbReference type="InterPro" id="IPR031327">
    <property type="entry name" value="MCM"/>
</dbReference>
<keyword evidence="3 5" id="KW-0067">ATP-binding</keyword>
<evidence type="ECO:0000256" key="1">
    <source>
        <dbReference type="ARBA" id="ARBA00012551"/>
    </source>
</evidence>
<accession>A0A0A1U0T3</accession>
<dbReference type="GO" id="GO:0017116">
    <property type="term" value="F:single-stranded DNA helicase activity"/>
    <property type="evidence" value="ECO:0007669"/>
    <property type="project" value="TreeGrafter"/>
</dbReference>
<feature type="compositionally biased region" description="Basic and acidic residues" evidence="6">
    <location>
        <begin position="751"/>
        <end position="760"/>
    </location>
</feature>
<dbReference type="KEGG" id="eiv:EIN_097740"/>
<dbReference type="FunFam" id="3.40.50.300:FF:000671">
    <property type="entry name" value="DNA helicase MCM9 isoform X1"/>
    <property type="match status" value="1"/>
</dbReference>
<evidence type="ECO:0000256" key="4">
    <source>
        <dbReference type="ARBA" id="ARBA00023125"/>
    </source>
</evidence>
<reference evidence="8 9" key="1">
    <citation type="submission" date="2012-10" db="EMBL/GenBank/DDBJ databases">
        <authorList>
            <person name="Zafar N."/>
            <person name="Inman J."/>
            <person name="Hall N."/>
            <person name="Lorenzi H."/>
            <person name="Caler E."/>
        </authorList>
    </citation>
    <scope>NUCLEOTIDE SEQUENCE [LARGE SCALE GENOMIC DNA]</scope>
    <source>
        <strain evidence="8 9">IP1</strain>
    </source>
</reference>
<dbReference type="GO" id="GO:0042555">
    <property type="term" value="C:MCM complex"/>
    <property type="evidence" value="ECO:0007669"/>
    <property type="project" value="TreeGrafter"/>
</dbReference>
<dbReference type="PROSITE" id="PS50051">
    <property type="entry name" value="MCM_2"/>
    <property type="match status" value="1"/>
</dbReference>